<dbReference type="RefSeq" id="WP_044402167.1">
    <property type="nucleotide sequence ID" value="NZ_JXYQ01000073.1"/>
</dbReference>
<comment type="caution">
    <text evidence="1">The sequence shown here is derived from an EMBL/GenBank/DDBJ whole genome shotgun (WGS) entry which is preliminary data.</text>
</comment>
<dbReference type="Pfam" id="PF04985">
    <property type="entry name" value="Phage_tube"/>
    <property type="match status" value="1"/>
</dbReference>
<evidence type="ECO:0000313" key="1">
    <source>
        <dbReference type="EMBL" id="KJA09061.1"/>
    </source>
</evidence>
<dbReference type="EMBL" id="JXYQ01000073">
    <property type="protein sequence ID" value="KJA09061.1"/>
    <property type="molecule type" value="Genomic_DNA"/>
</dbReference>
<accession>A0A0D7K3Y5</accession>
<proteinExistence type="predicted"/>
<sequence length="169" mass="18595">MGLPRKLTHFATFVDGTNYMGEMPEVTLPTLTRKMEEYRGGGMNGPIDLDMGQEKMEAELKGAGWIKGLMSKWGAGKHDALMLRFAGAVQTEEDEAPTVVEVVMRGRLSEMDPGSAKAGELIEQTYKYALTYYKLTVDGEQILEIDLVNLVEIVHGEDRLSAVRAALGV</sequence>
<dbReference type="NCBIfam" id="TIGR01611">
    <property type="entry name" value="tail_tube"/>
    <property type="match status" value="1"/>
</dbReference>
<gene>
    <name evidence="1" type="ORF">RP29_18450</name>
</gene>
<dbReference type="STRING" id="80878.RP29_18450"/>
<evidence type="ECO:0000313" key="2">
    <source>
        <dbReference type="Proteomes" id="UP000032566"/>
    </source>
</evidence>
<name>A0A0D7K3Y5_9BURK</name>
<protein>
    <submittedName>
        <fullName evidence="1">Major tail tube protein</fullName>
    </submittedName>
</protein>
<reference evidence="1 2" key="1">
    <citation type="submission" date="2014-12" db="EMBL/GenBank/DDBJ databases">
        <title>Isolation of bacteria from lake water.</title>
        <authorList>
            <person name="Sheng K.-Y."/>
            <person name="Chin P.-S."/>
            <person name="Chan K.-G."/>
            <person name="Tan G.S."/>
        </authorList>
    </citation>
    <scope>NUCLEOTIDE SEQUENCE [LARGE SCALE GENOMIC DNA]</scope>
    <source>
        <strain evidence="1 2">KY4</strain>
    </source>
</reference>
<dbReference type="Proteomes" id="UP000032566">
    <property type="component" value="Unassembled WGS sequence"/>
</dbReference>
<dbReference type="AlphaFoldDB" id="A0A0D7K3Y5"/>
<dbReference type="InterPro" id="IPR006498">
    <property type="entry name" value="Tail_tube"/>
</dbReference>
<organism evidence="1 2">
    <name type="scientific">Acidovorax temperans</name>
    <dbReference type="NCBI Taxonomy" id="80878"/>
    <lineage>
        <taxon>Bacteria</taxon>
        <taxon>Pseudomonadati</taxon>
        <taxon>Pseudomonadota</taxon>
        <taxon>Betaproteobacteria</taxon>
        <taxon>Burkholderiales</taxon>
        <taxon>Comamonadaceae</taxon>
        <taxon>Acidovorax</taxon>
    </lineage>
</organism>
<keyword evidence="2" id="KW-1185">Reference proteome</keyword>
<dbReference type="OrthoDB" id="3078668at2"/>
<dbReference type="PATRIC" id="fig|80878.5.peg.3656"/>